<keyword evidence="1" id="KW-0732">Signal</keyword>
<dbReference type="PROSITE" id="PS51318">
    <property type="entry name" value="TAT"/>
    <property type="match status" value="1"/>
</dbReference>
<feature type="signal peptide" evidence="1">
    <location>
        <begin position="1"/>
        <end position="26"/>
    </location>
</feature>
<feature type="chain" id="PRO_5010321468" evidence="1">
    <location>
        <begin position="27"/>
        <end position="182"/>
    </location>
</feature>
<gene>
    <name evidence="2" type="ORF">SAMN04488117_107203</name>
</gene>
<dbReference type="OrthoDB" id="6385145at2"/>
<dbReference type="Proteomes" id="UP000182284">
    <property type="component" value="Unassembled WGS sequence"/>
</dbReference>
<dbReference type="EMBL" id="FNBL01000007">
    <property type="protein sequence ID" value="SDF80663.1"/>
    <property type="molecule type" value="Genomic_DNA"/>
</dbReference>
<reference evidence="2 3" key="1">
    <citation type="submission" date="2016-10" db="EMBL/GenBank/DDBJ databases">
        <authorList>
            <person name="de Groot N.N."/>
        </authorList>
    </citation>
    <scope>NUCLEOTIDE SEQUENCE [LARGE SCALE GENOMIC DNA]</scope>
    <source>
        <strain evidence="2 3">DSM 27375</strain>
    </source>
</reference>
<accession>A0A1G7P323</accession>
<dbReference type="InterPro" id="IPR006311">
    <property type="entry name" value="TAT_signal"/>
</dbReference>
<dbReference type="RefSeq" id="WP_074645795.1">
    <property type="nucleotide sequence ID" value="NZ_FNBL01000007.1"/>
</dbReference>
<sequence length="182" mass="19749">MNRRDLLAFIAAATGTALIGAPAARAYDETSIGENLFSPEDAAFLNDVAEVILPETETPGARVADVGGFMTVYVSDCYTGAQQERFRESLATLRGWSEDVYGKPFGALSASEQTAMIEDIARLARIETEKGATPHWFTPIHQLTLFGFFTSELGANEVLRYEPVPGEYIGDLDYDGGPAWAT</sequence>
<evidence type="ECO:0000313" key="2">
    <source>
        <dbReference type="EMBL" id="SDF80663.1"/>
    </source>
</evidence>
<evidence type="ECO:0000313" key="3">
    <source>
        <dbReference type="Proteomes" id="UP000182284"/>
    </source>
</evidence>
<protein>
    <submittedName>
        <fullName evidence="2">Gluconate 2-dehydrogenase subunit 3</fullName>
    </submittedName>
</protein>
<dbReference type="Pfam" id="PF13618">
    <property type="entry name" value="Gluconate_2-dh3"/>
    <property type="match status" value="1"/>
</dbReference>
<name>A0A1G7P323_9RHOB</name>
<evidence type="ECO:0000256" key="1">
    <source>
        <dbReference type="SAM" id="SignalP"/>
    </source>
</evidence>
<dbReference type="AlphaFoldDB" id="A0A1G7P323"/>
<dbReference type="InterPro" id="IPR027056">
    <property type="entry name" value="Gluconate_2DH_su3"/>
</dbReference>
<proteinExistence type="predicted"/>
<organism evidence="2 3">
    <name type="scientific">Celeribacter baekdonensis</name>
    <dbReference type="NCBI Taxonomy" id="875171"/>
    <lineage>
        <taxon>Bacteria</taxon>
        <taxon>Pseudomonadati</taxon>
        <taxon>Pseudomonadota</taxon>
        <taxon>Alphaproteobacteria</taxon>
        <taxon>Rhodobacterales</taxon>
        <taxon>Roseobacteraceae</taxon>
        <taxon>Celeribacter</taxon>
    </lineage>
</organism>